<evidence type="ECO:0000313" key="16">
    <source>
        <dbReference type="Proteomes" id="UP000027100"/>
    </source>
</evidence>
<evidence type="ECO:0000256" key="11">
    <source>
        <dbReference type="RuleBase" id="RU003357"/>
    </source>
</evidence>
<dbReference type="eggNOG" id="COG4771">
    <property type="taxonomic scope" value="Bacteria"/>
</dbReference>
<evidence type="ECO:0000256" key="2">
    <source>
        <dbReference type="ARBA" id="ARBA00022448"/>
    </source>
</evidence>
<keyword evidence="7 11" id="KW-0798">TonB box</keyword>
<keyword evidence="2 10" id="KW-0813">Transport</keyword>
<feature type="domain" description="TonB-dependent receptor-like beta-barrel" evidence="13">
    <location>
        <begin position="288"/>
        <end position="777"/>
    </location>
</feature>
<evidence type="ECO:0000256" key="12">
    <source>
        <dbReference type="SAM" id="SignalP"/>
    </source>
</evidence>
<evidence type="ECO:0000256" key="4">
    <source>
        <dbReference type="ARBA" id="ARBA00022692"/>
    </source>
</evidence>
<dbReference type="PANTHER" id="PTHR30069">
    <property type="entry name" value="TONB-DEPENDENT OUTER MEMBRANE RECEPTOR"/>
    <property type="match status" value="1"/>
</dbReference>
<comment type="similarity">
    <text evidence="10 11">Belongs to the TonB-dependent receptor family.</text>
</comment>
<comment type="subcellular location">
    <subcellularLocation>
        <location evidence="1 10">Cell outer membrane</location>
        <topology evidence="1 10">Multi-pass membrane protein</topology>
    </subcellularLocation>
</comment>
<evidence type="ECO:0000259" key="14">
    <source>
        <dbReference type="Pfam" id="PF07715"/>
    </source>
</evidence>
<dbReference type="STRING" id="1280954.HPO_05497"/>
<dbReference type="PANTHER" id="PTHR30069:SF53">
    <property type="entry name" value="COLICIN I RECEPTOR-RELATED"/>
    <property type="match status" value="1"/>
</dbReference>
<keyword evidence="5 12" id="KW-0732">Signal</keyword>
<dbReference type="GO" id="GO:0044718">
    <property type="term" value="P:siderophore transmembrane transport"/>
    <property type="evidence" value="ECO:0007669"/>
    <property type="project" value="TreeGrafter"/>
</dbReference>
<feature type="domain" description="TonB-dependent receptor plug" evidence="14">
    <location>
        <begin position="60"/>
        <end position="173"/>
    </location>
</feature>
<dbReference type="CDD" id="cd01347">
    <property type="entry name" value="ligand_gated_channel"/>
    <property type="match status" value="1"/>
</dbReference>
<evidence type="ECO:0000256" key="7">
    <source>
        <dbReference type="ARBA" id="ARBA00023077"/>
    </source>
</evidence>
<keyword evidence="4 10" id="KW-0812">Transmembrane</keyword>
<keyword evidence="16" id="KW-1185">Reference proteome</keyword>
<dbReference type="InterPro" id="IPR012910">
    <property type="entry name" value="Plug_dom"/>
</dbReference>
<dbReference type="OrthoDB" id="9796221at2"/>
<evidence type="ECO:0000256" key="8">
    <source>
        <dbReference type="ARBA" id="ARBA00023136"/>
    </source>
</evidence>
<keyword evidence="6" id="KW-0406">Ion transport</keyword>
<keyword evidence="9 10" id="KW-0998">Cell outer membrane</keyword>
<keyword evidence="3 10" id="KW-1134">Transmembrane beta strand</keyword>
<dbReference type="RefSeq" id="WP_035595583.1">
    <property type="nucleotide sequence ID" value="NZ_ARYM01000005.1"/>
</dbReference>
<dbReference type="InterPro" id="IPR037066">
    <property type="entry name" value="Plug_dom_sf"/>
</dbReference>
<keyword evidence="15" id="KW-0675">Receptor</keyword>
<feature type="chain" id="PRO_5001615374" evidence="12">
    <location>
        <begin position="28"/>
        <end position="822"/>
    </location>
</feature>
<protein>
    <submittedName>
        <fullName evidence="15">TonB-dependent receptor</fullName>
    </submittedName>
</protein>
<dbReference type="GO" id="GO:0009279">
    <property type="term" value="C:cell outer membrane"/>
    <property type="evidence" value="ECO:0007669"/>
    <property type="project" value="UniProtKB-SubCell"/>
</dbReference>
<dbReference type="Proteomes" id="UP000027100">
    <property type="component" value="Unassembled WGS sequence"/>
</dbReference>
<dbReference type="InterPro" id="IPR000531">
    <property type="entry name" value="Beta-barrel_TonB"/>
</dbReference>
<evidence type="ECO:0000256" key="3">
    <source>
        <dbReference type="ARBA" id="ARBA00022452"/>
    </source>
</evidence>
<dbReference type="SUPFAM" id="SSF56935">
    <property type="entry name" value="Porins"/>
    <property type="match status" value="1"/>
</dbReference>
<dbReference type="Pfam" id="PF00593">
    <property type="entry name" value="TonB_dep_Rec_b-barrel"/>
    <property type="match status" value="1"/>
</dbReference>
<reference evidence="15 16" key="1">
    <citation type="journal article" date="2014" name="Antonie Van Leeuwenhoek">
        <title>Hyphomonas beringensis sp. nov. and Hyphomonas chukchiensis sp. nov., isolated from surface seawater of the Bering Sea and Chukchi Sea.</title>
        <authorList>
            <person name="Li C."/>
            <person name="Lai Q."/>
            <person name="Li G."/>
            <person name="Dong C."/>
            <person name="Wang J."/>
            <person name="Liao Y."/>
            <person name="Shao Z."/>
        </authorList>
    </citation>
    <scope>NUCLEOTIDE SEQUENCE [LARGE SCALE GENOMIC DNA]</scope>
    <source>
        <strain evidence="15 16">PS728</strain>
    </source>
</reference>
<dbReference type="PATRIC" id="fig|1280954.3.peg.1121"/>
<keyword evidence="8 10" id="KW-0472">Membrane</keyword>
<gene>
    <name evidence="15" type="ORF">HPO_05497</name>
</gene>
<dbReference type="EMBL" id="ARYM01000005">
    <property type="protein sequence ID" value="KCZ99365.1"/>
    <property type="molecule type" value="Genomic_DNA"/>
</dbReference>
<comment type="caution">
    <text evidence="15">The sequence shown here is derived from an EMBL/GenBank/DDBJ whole genome shotgun (WGS) entry which is preliminary data.</text>
</comment>
<organism evidence="15 16">
    <name type="scientific">Hyphomonas polymorpha PS728</name>
    <dbReference type="NCBI Taxonomy" id="1280954"/>
    <lineage>
        <taxon>Bacteria</taxon>
        <taxon>Pseudomonadati</taxon>
        <taxon>Pseudomonadota</taxon>
        <taxon>Alphaproteobacteria</taxon>
        <taxon>Hyphomonadales</taxon>
        <taxon>Hyphomonadaceae</taxon>
        <taxon>Hyphomonas</taxon>
    </lineage>
</organism>
<sequence>MKSYLARKAVLSGAILAAVLSGQTAIAQTEVAAGEDDAGAERLMRLNEIVVTATGFEQKLVDAPASISIVTDEELKERPYMTLIDAVRDLEGVDVGETSDKTGQKTISMRGMGSDYTLVLIDGKRQNNHGDIYPNSFSGNQFNHIPPLDTIERIEVIRGPASTLYGSDALGGVINIITKKTLDRWSGSATVGRSFQSNDDFGDDTTADLFVSGPLVPGKLNLSGRGSWYDREASNPEYAPVTDPAGVVQTRSLGFGGGGKTVDNTNISYGFTLDWLIAENQTLSFDFDGSKQDYDNTPTVTSSGALEYPLGTVDDYGAMLRIGSTGRIEPRAGYSETQEFTRDSWALTHNGSWGFGKSFVSLAYIETNNNGRTLPFSVDERQALQGLWNVACANAGGTVNGNGFCPTAGTGFANVNAWNNQSEEAKLAFMQANLTADQYTALLANLPRSKRTLESSQYTFDAKLDMPFQYAGEHIVVVGTQVIQGELTDGVFGLEEGRSGAAQEHNMYSLFVEDTWTPIAPFAITGGVRYDDHEVFGDHVSPRLYGVYTVSPSLTVKGGVSTGFKTPKTTQLYAGVVGFGGQGTSPMFGNPDLKPETSTSTELAVYWQHSGGHNFNATIFRNEFEDKIASQPCGGSLALSCVSAGDYADIGYANSSKTVNIDKVVIEGAEIAGRYMIFDSLSLRGNYTYTDSEQKSGANAGQPLTNTAKHMANATLDWSVTDKFSTQLSSELRSKRYRGVSSVTGEHLYYKDYVVYNLGAQYRLNDRVTVSGRVNNLLDEDFTSYQYSFTDNGDGSWSLSTEDDYNNKDKARSFWVSVNLSF</sequence>
<evidence type="ECO:0000256" key="6">
    <source>
        <dbReference type="ARBA" id="ARBA00023065"/>
    </source>
</evidence>
<evidence type="ECO:0000256" key="9">
    <source>
        <dbReference type="ARBA" id="ARBA00023237"/>
    </source>
</evidence>
<dbReference type="InterPro" id="IPR039426">
    <property type="entry name" value="TonB-dep_rcpt-like"/>
</dbReference>
<dbReference type="Gene3D" id="2.170.130.10">
    <property type="entry name" value="TonB-dependent receptor, plug domain"/>
    <property type="match status" value="1"/>
</dbReference>
<evidence type="ECO:0000313" key="15">
    <source>
        <dbReference type="EMBL" id="KCZ99365.1"/>
    </source>
</evidence>
<evidence type="ECO:0000259" key="13">
    <source>
        <dbReference type="Pfam" id="PF00593"/>
    </source>
</evidence>
<evidence type="ECO:0000256" key="1">
    <source>
        <dbReference type="ARBA" id="ARBA00004571"/>
    </source>
</evidence>
<dbReference type="Gene3D" id="2.40.170.20">
    <property type="entry name" value="TonB-dependent receptor, beta-barrel domain"/>
    <property type="match status" value="2"/>
</dbReference>
<evidence type="ECO:0000256" key="5">
    <source>
        <dbReference type="ARBA" id="ARBA00022729"/>
    </source>
</evidence>
<feature type="signal peptide" evidence="12">
    <location>
        <begin position="1"/>
        <end position="27"/>
    </location>
</feature>
<dbReference type="Pfam" id="PF07715">
    <property type="entry name" value="Plug"/>
    <property type="match status" value="1"/>
</dbReference>
<dbReference type="InterPro" id="IPR036942">
    <property type="entry name" value="Beta-barrel_TonB_sf"/>
</dbReference>
<dbReference type="PROSITE" id="PS52016">
    <property type="entry name" value="TONB_DEPENDENT_REC_3"/>
    <property type="match status" value="1"/>
</dbReference>
<dbReference type="GO" id="GO:0015344">
    <property type="term" value="F:siderophore uptake transmembrane transporter activity"/>
    <property type="evidence" value="ECO:0007669"/>
    <property type="project" value="TreeGrafter"/>
</dbReference>
<dbReference type="AlphaFoldDB" id="A0A062VIG6"/>
<accession>A0A062VIG6</accession>
<evidence type="ECO:0000256" key="10">
    <source>
        <dbReference type="PROSITE-ProRule" id="PRU01360"/>
    </source>
</evidence>
<name>A0A062VIG6_9PROT</name>
<proteinExistence type="inferred from homology"/>